<dbReference type="VEuPathDB" id="VectorBase:AEPI010044"/>
<reference evidence="1" key="2">
    <citation type="submission" date="2020-05" db="UniProtKB">
        <authorList>
            <consortium name="EnsemblMetazoa"/>
        </authorList>
    </citation>
    <scope>IDENTIFICATION</scope>
    <source>
        <strain evidence="1">Epiroticus2</strain>
    </source>
</reference>
<evidence type="ECO:0000313" key="1">
    <source>
        <dbReference type="EnsemblMetazoa" id="AEPI010044-PA"/>
    </source>
</evidence>
<dbReference type="AlphaFoldDB" id="A0A182PSV8"/>
<proteinExistence type="predicted"/>
<name>A0A182PSV8_9DIPT</name>
<dbReference type="Proteomes" id="UP000075885">
    <property type="component" value="Unassembled WGS sequence"/>
</dbReference>
<protein>
    <submittedName>
        <fullName evidence="1">Uncharacterized protein</fullName>
    </submittedName>
</protein>
<sequence length="59" mass="6546">MPTSRLCVTDVRKLDRRAKPGERDPGLPGAFFVSLSSNRTVVLCPFRSARVPARIKCCL</sequence>
<reference evidence="2" key="1">
    <citation type="submission" date="2013-03" db="EMBL/GenBank/DDBJ databases">
        <title>The Genome Sequence of Anopheles epiroticus epiroticus2.</title>
        <authorList>
            <consortium name="The Broad Institute Genomics Platform"/>
            <person name="Neafsey D.E."/>
            <person name="Howell P."/>
            <person name="Walker B."/>
            <person name="Young S.K."/>
            <person name="Zeng Q."/>
            <person name="Gargeya S."/>
            <person name="Fitzgerald M."/>
            <person name="Haas B."/>
            <person name="Abouelleil A."/>
            <person name="Allen A.W."/>
            <person name="Alvarado L."/>
            <person name="Arachchi H.M."/>
            <person name="Berlin A.M."/>
            <person name="Chapman S.B."/>
            <person name="Gainer-Dewar J."/>
            <person name="Goldberg J."/>
            <person name="Griggs A."/>
            <person name="Gujja S."/>
            <person name="Hansen M."/>
            <person name="Howarth C."/>
            <person name="Imamovic A."/>
            <person name="Ireland A."/>
            <person name="Larimer J."/>
            <person name="McCowan C."/>
            <person name="Murphy C."/>
            <person name="Pearson M."/>
            <person name="Poon T.W."/>
            <person name="Priest M."/>
            <person name="Roberts A."/>
            <person name="Saif S."/>
            <person name="Shea T."/>
            <person name="Sisk P."/>
            <person name="Sykes S."/>
            <person name="Wortman J."/>
            <person name="Nusbaum C."/>
            <person name="Birren B."/>
        </authorList>
    </citation>
    <scope>NUCLEOTIDE SEQUENCE [LARGE SCALE GENOMIC DNA]</scope>
    <source>
        <strain evidence="2">Epiroticus2</strain>
    </source>
</reference>
<dbReference type="EnsemblMetazoa" id="AEPI010044-RA">
    <property type="protein sequence ID" value="AEPI010044-PA"/>
    <property type="gene ID" value="AEPI010044"/>
</dbReference>
<organism evidence="1 2">
    <name type="scientific">Anopheles epiroticus</name>
    <dbReference type="NCBI Taxonomy" id="199890"/>
    <lineage>
        <taxon>Eukaryota</taxon>
        <taxon>Metazoa</taxon>
        <taxon>Ecdysozoa</taxon>
        <taxon>Arthropoda</taxon>
        <taxon>Hexapoda</taxon>
        <taxon>Insecta</taxon>
        <taxon>Pterygota</taxon>
        <taxon>Neoptera</taxon>
        <taxon>Endopterygota</taxon>
        <taxon>Diptera</taxon>
        <taxon>Nematocera</taxon>
        <taxon>Culicoidea</taxon>
        <taxon>Culicidae</taxon>
        <taxon>Anophelinae</taxon>
        <taxon>Anopheles</taxon>
    </lineage>
</organism>
<evidence type="ECO:0000313" key="2">
    <source>
        <dbReference type="Proteomes" id="UP000075885"/>
    </source>
</evidence>
<keyword evidence="2" id="KW-1185">Reference proteome</keyword>
<accession>A0A182PSV8</accession>